<keyword evidence="2" id="KW-0472">Membrane</keyword>
<feature type="region of interest" description="Disordered" evidence="1">
    <location>
        <begin position="62"/>
        <end position="86"/>
    </location>
</feature>
<comment type="caution">
    <text evidence="4">The sequence shown here is derived from an EMBL/GenBank/DDBJ whole genome shotgun (WGS) entry which is preliminary data.</text>
</comment>
<feature type="transmembrane region" description="Helical" evidence="2">
    <location>
        <begin position="97"/>
        <end position="123"/>
    </location>
</feature>
<name>A0A9W4U1C3_9PLEO</name>
<proteinExistence type="predicted"/>
<evidence type="ECO:0000256" key="1">
    <source>
        <dbReference type="SAM" id="MobiDB-lite"/>
    </source>
</evidence>
<keyword evidence="2" id="KW-0812">Transmembrane</keyword>
<evidence type="ECO:0000256" key="3">
    <source>
        <dbReference type="SAM" id="SignalP"/>
    </source>
</evidence>
<reference evidence="4" key="1">
    <citation type="submission" date="2023-01" db="EMBL/GenBank/DDBJ databases">
        <authorList>
            <person name="Van Ghelder C."/>
            <person name="Rancurel C."/>
        </authorList>
    </citation>
    <scope>NUCLEOTIDE SEQUENCE</scope>
    <source>
        <strain evidence="4">CNCM I-4278</strain>
    </source>
</reference>
<evidence type="ECO:0000313" key="5">
    <source>
        <dbReference type="Proteomes" id="UP001152607"/>
    </source>
</evidence>
<evidence type="ECO:0000256" key="2">
    <source>
        <dbReference type="SAM" id="Phobius"/>
    </source>
</evidence>
<feature type="compositionally biased region" description="Pro residues" evidence="1">
    <location>
        <begin position="69"/>
        <end position="79"/>
    </location>
</feature>
<feature type="signal peptide" evidence="3">
    <location>
        <begin position="1"/>
        <end position="23"/>
    </location>
</feature>
<keyword evidence="5" id="KW-1185">Reference proteome</keyword>
<dbReference type="EMBL" id="CAOQHR010000001">
    <property type="protein sequence ID" value="CAI6231550.1"/>
    <property type="molecule type" value="Genomic_DNA"/>
</dbReference>
<evidence type="ECO:0000313" key="4">
    <source>
        <dbReference type="EMBL" id="CAI6231550.1"/>
    </source>
</evidence>
<dbReference type="AlphaFoldDB" id="A0A9W4U1C3"/>
<keyword evidence="3" id="KW-0732">Signal</keyword>
<organism evidence="4 5">
    <name type="scientific">Periconia digitata</name>
    <dbReference type="NCBI Taxonomy" id="1303443"/>
    <lineage>
        <taxon>Eukaryota</taxon>
        <taxon>Fungi</taxon>
        <taxon>Dikarya</taxon>
        <taxon>Ascomycota</taxon>
        <taxon>Pezizomycotina</taxon>
        <taxon>Dothideomycetes</taxon>
        <taxon>Pleosporomycetidae</taxon>
        <taxon>Pleosporales</taxon>
        <taxon>Massarineae</taxon>
        <taxon>Periconiaceae</taxon>
        <taxon>Periconia</taxon>
    </lineage>
</organism>
<keyword evidence="2" id="KW-1133">Transmembrane helix</keyword>
<sequence>MIKSTIMRCMIFIAFFFIFPAISSPIPKTTTLANPALSIPRAPEIFVRDNYDGQWVPDVGVPGANPPATVQPPPPPPASTQPGGLPANDIRNTSKMWILYVVIGAVVGLLFIGMLVMFARALLRWRKTGERPSLLNFGCLPQRDPCSKHQQWCDGRQA</sequence>
<protein>
    <submittedName>
        <fullName evidence="4">Uncharacterized protein</fullName>
    </submittedName>
</protein>
<accession>A0A9W4U1C3</accession>
<gene>
    <name evidence="4" type="ORF">PDIGIT_LOCUS234</name>
</gene>
<feature type="chain" id="PRO_5040920949" evidence="3">
    <location>
        <begin position="24"/>
        <end position="158"/>
    </location>
</feature>
<dbReference type="Proteomes" id="UP001152607">
    <property type="component" value="Unassembled WGS sequence"/>
</dbReference>